<dbReference type="Pfam" id="PF00079">
    <property type="entry name" value="Serpin"/>
    <property type="match status" value="1"/>
</dbReference>
<dbReference type="Gene3D" id="3.30.497.10">
    <property type="entry name" value="Antithrombin, subunit I, domain 2"/>
    <property type="match status" value="1"/>
</dbReference>
<accession>A0A5E4QM42</accession>
<dbReference type="AlphaFoldDB" id="A0A5E4QM42"/>
<dbReference type="SUPFAM" id="SSF56574">
    <property type="entry name" value="Serpins"/>
    <property type="match status" value="1"/>
</dbReference>
<dbReference type="PANTHER" id="PTHR11461">
    <property type="entry name" value="SERINE PROTEASE INHIBITOR, SERPIN"/>
    <property type="match status" value="1"/>
</dbReference>
<dbReference type="CDD" id="cd19598">
    <property type="entry name" value="serpin77Ba-like_insects"/>
    <property type="match status" value="1"/>
</dbReference>
<name>A0A5E4QM42_9NEOP</name>
<dbReference type="Gene3D" id="2.30.39.10">
    <property type="entry name" value="Alpha-1-antitrypsin, domain 1"/>
    <property type="match status" value="1"/>
</dbReference>
<dbReference type="GO" id="GO:0004867">
    <property type="term" value="F:serine-type endopeptidase inhibitor activity"/>
    <property type="evidence" value="ECO:0007669"/>
    <property type="project" value="UniProtKB-KW"/>
</dbReference>
<dbReference type="InterPro" id="IPR023796">
    <property type="entry name" value="Serpin_dom"/>
</dbReference>
<evidence type="ECO:0000313" key="7">
    <source>
        <dbReference type="Proteomes" id="UP000324832"/>
    </source>
</evidence>
<evidence type="ECO:0000313" key="6">
    <source>
        <dbReference type="EMBL" id="VVC99394.1"/>
    </source>
</evidence>
<proteinExistence type="inferred from homology"/>
<evidence type="ECO:0000256" key="1">
    <source>
        <dbReference type="ARBA" id="ARBA00022690"/>
    </source>
</evidence>
<dbReference type="InterPro" id="IPR042178">
    <property type="entry name" value="Serpin_sf_1"/>
</dbReference>
<keyword evidence="7" id="KW-1185">Reference proteome</keyword>
<dbReference type="PANTHER" id="PTHR11461:SF367">
    <property type="entry name" value="GH21475P-RELATED"/>
    <property type="match status" value="1"/>
</dbReference>
<evidence type="ECO:0000259" key="5">
    <source>
        <dbReference type="SMART" id="SM00093"/>
    </source>
</evidence>
<feature type="domain" description="Serpin" evidence="5">
    <location>
        <begin position="42"/>
        <end position="406"/>
    </location>
</feature>
<sequence length="409" mass="46370">MRALLCVVFIVSINLCMGDTVVPAINQKLREGVSERIGNFSIELLYYTTRLQERNTNLIISPVTVWTILAVISEGAEGNTQKEICGAIRTTPKLQTIIRNDFRNIAQYLQVNTSTVELKKLNIMFINKKNVKEDFIERVKFYDTSALTLNFSDSNVLNKINSAVSAFTNNKIMKLVEADDLANSEMILTSALYFKGKWKVPFNTSSTTQLPFYNSAGKEIGKVNMMYNRYSYPFASIKQFQAKVIEIPYGKENRLSMLIMLPNEGVSLEDMFQKFGNTSLDVIFEELKKSVENFSEDEVDLLLPRFKIESKIEMTETLETMDIRDLFDQAKANLPGISNLPLFVSKVIHKAVIEVSESGTEAAAVTASEFSNRIGIIRFEANRPFCYMIIEKTTNVITFGGFYKEPSLY</sequence>
<keyword evidence="1" id="KW-0646">Protease inhibitor</keyword>
<feature type="chain" id="PRO_5023006548" description="Serpin domain-containing protein" evidence="4">
    <location>
        <begin position="19"/>
        <end position="409"/>
    </location>
</feature>
<dbReference type="GO" id="GO:0005615">
    <property type="term" value="C:extracellular space"/>
    <property type="evidence" value="ECO:0007669"/>
    <property type="project" value="InterPro"/>
</dbReference>
<dbReference type="Proteomes" id="UP000324832">
    <property type="component" value="Unassembled WGS sequence"/>
</dbReference>
<reference evidence="6 7" key="1">
    <citation type="submission" date="2017-07" db="EMBL/GenBank/DDBJ databases">
        <authorList>
            <person name="Talla V."/>
            <person name="Backstrom N."/>
        </authorList>
    </citation>
    <scope>NUCLEOTIDE SEQUENCE [LARGE SCALE GENOMIC DNA]</scope>
</reference>
<evidence type="ECO:0000256" key="4">
    <source>
        <dbReference type="SAM" id="SignalP"/>
    </source>
</evidence>
<dbReference type="SMART" id="SM00093">
    <property type="entry name" value="SERPIN"/>
    <property type="match status" value="1"/>
</dbReference>
<evidence type="ECO:0000256" key="3">
    <source>
        <dbReference type="RuleBase" id="RU000411"/>
    </source>
</evidence>
<dbReference type="InterPro" id="IPR000215">
    <property type="entry name" value="Serpin_fam"/>
</dbReference>
<organism evidence="6 7">
    <name type="scientific">Leptidea sinapis</name>
    <dbReference type="NCBI Taxonomy" id="189913"/>
    <lineage>
        <taxon>Eukaryota</taxon>
        <taxon>Metazoa</taxon>
        <taxon>Ecdysozoa</taxon>
        <taxon>Arthropoda</taxon>
        <taxon>Hexapoda</taxon>
        <taxon>Insecta</taxon>
        <taxon>Pterygota</taxon>
        <taxon>Neoptera</taxon>
        <taxon>Endopterygota</taxon>
        <taxon>Lepidoptera</taxon>
        <taxon>Glossata</taxon>
        <taxon>Ditrysia</taxon>
        <taxon>Papilionoidea</taxon>
        <taxon>Pieridae</taxon>
        <taxon>Dismorphiinae</taxon>
        <taxon>Leptidea</taxon>
    </lineage>
</organism>
<comment type="similarity">
    <text evidence="3">Belongs to the serpin family.</text>
</comment>
<keyword evidence="4" id="KW-0732">Signal</keyword>
<dbReference type="EMBL" id="FZQP02004111">
    <property type="protein sequence ID" value="VVC99394.1"/>
    <property type="molecule type" value="Genomic_DNA"/>
</dbReference>
<dbReference type="InterPro" id="IPR042185">
    <property type="entry name" value="Serpin_sf_2"/>
</dbReference>
<protein>
    <recommendedName>
        <fullName evidence="5">Serpin domain-containing protein</fullName>
    </recommendedName>
</protein>
<dbReference type="InterPro" id="IPR036186">
    <property type="entry name" value="Serpin_sf"/>
</dbReference>
<feature type="signal peptide" evidence="4">
    <location>
        <begin position="1"/>
        <end position="18"/>
    </location>
</feature>
<keyword evidence="2" id="KW-0722">Serine protease inhibitor</keyword>
<gene>
    <name evidence="6" type="ORF">LSINAPIS_LOCUS10284</name>
</gene>
<evidence type="ECO:0000256" key="2">
    <source>
        <dbReference type="ARBA" id="ARBA00022900"/>
    </source>
</evidence>